<comment type="caution">
    <text evidence="2">The sequence shown here is derived from an EMBL/GenBank/DDBJ whole genome shotgun (WGS) entry which is preliminary data.</text>
</comment>
<feature type="region of interest" description="Disordered" evidence="1">
    <location>
        <begin position="1"/>
        <end position="49"/>
    </location>
</feature>
<feature type="non-terminal residue" evidence="2">
    <location>
        <position position="1"/>
    </location>
</feature>
<feature type="compositionally biased region" description="Basic and acidic residues" evidence="1">
    <location>
        <begin position="146"/>
        <end position="160"/>
    </location>
</feature>
<reference evidence="2 3" key="1">
    <citation type="journal article" date="2018" name="Nat. Ecol. Evol.">
        <title>Shark genomes provide insights into elasmobranch evolution and the origin of vertebrates.</title>
        <authorList>
            <person name="Hara Y"/>
            <person name="Yamaguchi K"/>
            <person name="Onimaru K"/>
            <person name="Kadota M"/>
            <person name="Koyanagi M"/>
            <person name="Keeley SD"/>
            <person name="Tatsumi K"/>
            <person name="Tanaka K"/>
            <person name="Motone F"/>
            <person name="Kageyama Y"/>
            <person name="Nozu R"/>
            <person name="Adachi N"/>
            <person name="Nishimura O"/>
            <person name="Nakagawa R"/>
            <person name="Tanegashima C"/>
            <person name="Kiyatake I"/>
            <person name="Matsumoto R"/>
            <person name="Murakumo K"/>
            <person name="Nishida K"/>
            <person name="Terakita A"/>
            <person name="Kuratani S"/>
            <person name="Sato K"/>
            <person name="Hyodo S Kuraku.S."/>
        </authorList>
    </citation>
    <scope>NUCLEOTIDE SEQUENCE [LARGE SCALE GENOMIC DNA]</scope>
</reference>
<dbReference type="Proteomes" id="UP000287033">
    <property type="component" value="Unassembled WGS sequence"/>
</dbReference>
<dbReference type="AlphaFoldDB" id="A0A401U4B3"/>
<dbReference type="EMBL" id="BEZZ01276171">
    <property type="protein sequence ID" value="GCC49743.1"/>
    <property type="molecule type" value="Genomic_DNA"/>
</dbReference>
<feature type="non-terminal residue" evidence="2">
    <location>
        <position position="168"/>
    </location>
</feature>
<feature type="compositionally biased region" description="Basic residues" evidence="1">
    <location>
        <begin position="75"/>
        <end position="84"/>
    </location>
</feature>
<sequence length="168" mass="19179">ARSSQQDDSARQIGDRRTENLLNLPNDTIDIGDQKAGIEQPASQRRIGHDDPSRAIAVDLLDRLRQRRAVEHQHPRLPRRHRGRIDRGHRPEVSRGIDDLLLRAQPNRARRRCDLHFTGNAGGGDRTSNKMDIEGRSLRHRARIPGEHFDAMRAESRDRGLAGQEFDT</sequence>
<protein>
    <submittedName>
        <fullName evidence="2">Uncharacterized protein</fullName>
    </submittedName>
</protein>
<organism evidence="2 3">
    <name type="scientific">Chiloscyllium punctatum</name>
    <name type="common">Brownbanded bambooshark</name>
    <name type="synonym">Hemiscyllium punctatum</name>
    <dbReference type="NCBI Taxonomy" id="137246"/>
    <lineage>
        <taxon>Eukaryota</taxon>
        <taxon>Metazoa</taxon>
        <taxon>Chordata</taxon>
        <taxon>Craniata</taxon>
        <taxon>Vertebrata</taxon>
        <taxon>Chondrichthyes</taxon>
        <taxon>Elasmobranchii</taxon>
        <taxon>Galeomorphii</taxon>
        <taxon>Galeoidea</taxon>
        <taxon>Orectolobiformes</taxon>
        <taxon>Hemiscylliidae</taxon>
        <taxon>Chiloscyllium</taxon>
    </lineage>
</organism>
<evidence type="ECO:0000313" key="3">
    <source>
        <dbReference type="Proteomes" id="UP000287033"/>
    </source>
</evidence>
<evidence type="ECO:0000313" key="2">
    <source>
        <dbReference type="EMBL" id="GCC49743.1"/>
    </source>
</evidence>
<gene>
    <name evidence="2" type="ORF">chiPu_0033924</name>
</gene>
<feature type="compositionally biased region" description="Basic and acidic residues" evidence="1">
    <location>
        <begin position="8"/>
        <end position="19"/>
    </location>
</feature>
<proteinExistence type="predicted"/>
<accession>A0A401U4B3</accession>
<name>A0A401U4B3_CHIPU</name>
<keyword evidence="3" id="KW-1185">Reference proteome</keyword>
<feature type="region of interest" description="Disordered" evidence="1">
    <location>
        <begin position="67"/>
        <end position="91"/>
    </location>
</feature>
<feature type="region of interest" description="Disordered" evidence="1">
    <location>
        <begin position="146"/>
        <end position="168"/>
    </location>
</feature>
<evidence type="ECO:0000256" key="1">
    <source>
        <dbReference type="SAM" id="MobiDB-lite"/>
    </source>
</evidence>